<feature type="chain" id="PRO_5032994597" evidence="9">
    <location>
        <begin position="26"/>
        <end position="1231"/>
    </location>
</feature>
<dbReference type="RefSeq" id="WP_195171389.1">
    <property type="nucleotide sequence ID" value="NZ_CP062983.1"/>
</dbReference>
<dbReference type="Pfam" id="PF16317">
    <property type="entry name" value="Glyco_hydro_99"/>
    <property type="match status" value="1"/>
</dbReference>
<dbReference type="Gene3D" id="2.60.40.1180">
    <property type="entry name" value="Golgi alpha-mannosidase II"/>
    <property type="match status" value="2"/>
</dbReference>
<evidence type="ECO:0000313" key="14">
    <source>
        <dbReference type="Proteomes" id="UP000594468"/>
    </source>
</evidence>
<name>A0A7S8IF83_9CHLR</name>
<evidence type="ECO:0000256" key="6">
    <source>
        <dbReference type="ARBA" id="ARBA00022989"/>
    </source>
</evidence>
<evidence type="ECO:0000256" key="9">
    <source>
        <dbReference type="SAM" id="SignalP"/>
    </source>
</evidence>
<feature type="signal peptide" evidence="9">
    <location>
        <begin position="1"/>
        <end position="25"/>
    </location>
</feature>
<dbReference type="InterPro" id="IPR048395">
    <property type="entry name" value="Glyco_hydro_31_C"/>
</dbReference>
<keyword evidence="4" id="KW-0378">Hydrolase</keyword>
<dbReference type="InterPro" id="IPR017853">
    <property type="entry name" value="GH"/>
</dbReference>
<dbReference type="SUPFAM" id="SSF51011">
    <property type="entry name" value="Glycosyl hydrolase domain"/>
    <property type="match status" value="1"/>
</dbReference>
<dbReference type="AlphaFoldDB" id="A0A7S8IF83"/>
<dbReference type="Pfam" id="PF01055">
    <property type="entry name" value="Glyco_hydro_31_2nd"/>
    <property type="match status" value="1"/>
</dbReference>
<dbReference type="InterPro" id="IPR011013">
    <property type="entry name" value="Gal_mutarotase_sf_dom"/>
</dbReference>
<evidence type="ECO:0000256" key="4">
    <source>
        <dbReference type="ARBA" id="ARBA00022801"/>
    </source>
</evidence>
<keyword evidence="8" id="KW-0472">Membrane</keyword>
<dbReference type="PANTHER" id="PTHR43863">
    <property type="entry name" value="HYDROLASE, PUTATIVE (AFU_ORTHOLOGUE AFUA_1G03140)-RELATED"/>
    <property type="match status" value="1"/>
</dbReference>
<keyword evidence="9" id="KW-0732">Signal</keyword>
<evidence type="ECO:0000256" key="1">
    <source>
        <dbReference type="ARBA" id="ARBA00004323"/>
    </source>
</evidence>
<feature type="domain" description="Glycosyl hydrolase family 31 C-terminal" evidence="12">
    <location>
        <begin position="598"/>
        <end position="686"/>
    </location>
</feature>
<keyword evidence="14" id="KW-1185">Reference proteome</keyword>
<accession>A0A7S8IF83</accession>
<evidence type="ECO:0000256" key="8">
    <source>
        <dbReference type="ARBA" id="ARBA00023136"/>
    </source>
</evidence>
<dbReference type="GO" id="GO:0004553">
    <property type="term" value="F:hydrolase activity, hydrolyzing O-glycosyl compounds"/>
    <property type="evidence" value="ECO:0007669"/>
    <property type="project" value="InterPro"/>
</dbReference>
<dbReference type="KEGG" id="pmet:G4Y79_02790"/>
<dbReference type="InterPro" id="IPR051816">
    <property type="entry name" value="Glycosyl_Hydrolase_31"/>
</dbReference>
<dbReference type="InterPro" id="IPR026071">
    <property type="entry name" value="Glyco_Hydrolase_99"/>
</dbReference>
<evidence type="ECO:0000259" key="12">
    <source>
        <dbReference type="Pfam" id="PF21365"/>
    </source>
</evidence>
<dbReference type="Pfam" id="PF17137">
    <property type="entry name" value="DUF5110"/>
    <property type="match status" value="1"/>
</dbReference>
<dbReference type="SUPFAM" id="SSF51445">
    <property type="entry name" value="(Trans)glycosidases"/>
    <property type="match status" value="1"/>
</dbReference>
<dbReference type="GO" id="GO:0005975">
    <property type="term" value="P:carbohydrate metabolic process"/>
    <property type="evidence" value="ECO:0007669"/>
    <property type="project" value="InterPro"/>
</dbReference>
<feature type="domain" description="Glycoside hydrolase family 31 TIM barrel" evidence="10">
    <location>
        <begin position="253"/>
        <end position="590"/>
    </location>
</feature>
<keyword evidence="7" id="KW-0333">Golgi apparatus</keyword>
<dbReference type="Gene3D" id="2.60.40.1760">
    <property type="entry name" value="glycosyl hydrolase (family 31)"/>
    <property type="match status" value="1"/>
</dbReference>
<dbReference type="Gene3D" id="3.20.20.80">
    <property type="entry name" value="Glycosidases"/>
    <property type="match status" value="2"/>
</dbReference>
<comment type="subcellular location">
    <subcellularLocation>
        <location evidence="1">Golgi apparatus membrane</location>
        <topology evidence="1">Single-pass type II membrane protein</topology>
    </subcellularLocation>
</comment>
<dbReference type="Proteomes" id="UP000594468">
    <property type="component" value="Chromosome"/>
</dbReference>
<evidence type="ECO:0000259" key="11">
    <source>
        <dbReference type="Pfam" id="PF17137"/>
    </source>
</evidence>
<dbReference type="GO" id="GO:0030246">
    <property type="term" value="F:carbohydrate binding"/>
    <property type="evidence" value="ECO:0007669"/>
    <property type="project" value="InterPro"/>
</dbReference>
<evidence type="ECO:0000259" key="10">
    <source>
        <dbReference type="Pfam" id="PF01055"/>
    </source>
</evidence>
<evidence type="ECO:0000256" key="7">
    <source>
        <dbReference type="ARBA" id="ARBA00023034"/>
    </source>
</evidence>
<evidence type="ECO:0000256" key="5">
    <source>
        <dbReference type="ARBA" id="ARBA00022968"/>
    </source>
</evidence>
<dbReference type="InterPro" id="IPR000322">
    <property type="entry name" value="Glyco_hydro_31_TIM"/>
</dbReference>
<evidence type="ECO:0000256" key="3">
    <source>
        <dbReference type="ARBA" id="ARBA00022692"/>
    </source>
</evidence>
<sequence length="1231" mass="136683">MMLRNRLLCLFLLLCMAPLHSQAQAGPYRTTISAAGHYLTIELLDDDLAHFEISPTAPAEGPIWASPMVAKTDYPGPSLVEQPTDDEILTPEMRLQIDAESLCVTIIDRTRDPELTLTTACPSLNDDNAINGLTFSAEGTTDIYGLGEQFRRRGGTDGNLMGDRRLMTNAYGNSLASFNGGNVGNAQFPIMYALGEDTHNYAIFVDHVYQQFWGFNADPFVMRTAQAPIRWYVMTGSDLPDLRADYMELTGRPPVPPQQLFGLWVSEYGYDDWAELSSVLASLREADFPVDGFLLDLLWFGGIAGESQMGSLTWDEANFPDPKAFIAQLRDEEGVSLMTIEEPYVAQSAENYQETLDAGVLVRDCADCDPVSLSGWWGFGGMVDWSDPDAAAWWHDVRRQPLVDAGIIGHWTDLGEPENYSEAAWYAGLPELDMHDEAAIHNLYNLLWSASIWDGYARNDVDQRPFSLSRSGTSGSQRYGVAMWSGDIAANMLSLTEQMNVQMQMSLSGIDYFGADVGGFYRQAFDPVLGMEGMYSVWLANAALLDVPLRPHAANQQNTYQTAPSLIGDVESNLANVRLRYELSPYLYTLAHRAYRTGEAIYPPLVYAFQEDMAVRAMGSQKMIGDQMMMATLTDYDPEITTVYLPEGGWFDYHTGAYTRSAGETVDVSSDEVLQAPLFVRDGAILPLMPVDAETLNVLGQRADGTQDESIVLNIYHAAEDGTFTLIEDDGQTMAYQDGAVRETTITHRAEGDNLIVTISAAGAYAGAPDTRPMTLRLYSPERTVGQVLLNGEALPSNDDLGWIQADSGVVEVHLGMVPMDEPQTIIFEPEQTSQVEAAPQEADVAAIERPLLLAHYMPWYQTPDVSGYWGWHWTMDHFNPSQTDEEGRAQIASQFMPLTGPYDSADEAVLEYQVLLMKLSGIDGVIADWYGTADFNDYATINAATEKLFEAITRAGLKFAICYEDRTLTNIVNATDMPHEDALQQGQADLQYAQQNWFGSEAYVTYQGQPLWFIFGPLYFRQPSDWETIFTGIEPTPGLVTLDGHMGFAALTSYPWPPMEMSGGIELPQSILQSYLERFYRNAERTEMIVGTAFPGFYDIYAEADVRSSYGYIDARDGDTLRETLAMALAANPEIIQLATWNDYGEGTTIEPTEDYGYTRLEIIQQTRQTIDSDFAATPDDLQLPFMLLQARRMYADDAEANQQLDAVFDAIVAGDLETARTILAEYPAS</sequence>
<keyword evidence="3" id="KW-0812">Transmembrane</keyword>
<dbReference type="CDD" id="cd14752">
    <property type="entry name" value="GH31_N"/>
    <property type="match status" value="1"/>
</dbReference>
<dbReference type="SUPFAM" id="SSF74650">
    <property type="entry name" value="Galactose mutarotase-like"/>
    <property type="match status" value="1"/>
</dbReference>
<evidence type="ECO:0000313" key="13">
    <source>
        <dbReference type="EMBL" id="QPC83322.1"/>
    </source>
</evidence>
<reference evidence="13 14" key="1">
    <citation type="submission" date="2020-02" db="EMBL/GenBank/DDBJ databases">
        <authorList>
            <person name="Zheng R.K."/>
            <person name="Sun C.M."/>
        </authorList>
    </citation>
    <scope>NUCLEOTIDE SEQUENCE [LARGE SCALE GENOMIC DNA]</scope>
    <source>
        <strain evidence="14">rifampicinis</strain>
    </source>
</reference>
<dbReference type="EMBL" id="CP062983">
    <property type="protein sequence ID" value="QPC83322.1"/>
    <property type="molecule type" value="Genomic_DNA"/>
</dbReference>
<protein>
    <submittedName>
        <fullName evidence="13">DUF5110 domain-containing protein</fullName>
    </submittedName>
</protein>
<evidence type="ECO:0000256" key="2">
    <source>
        <dbReference type="ARBA" id="ARBA00007806"/>
    </source>
</evidence>
<dbReference type="InterPro" id="IPR033403">
    <property type="entry name" value="DUF5110"/>
</dbReference>
<organism evidence="13 14">
    <name type="scientific">Phototrophicus methaneseepsis</name>
    <dbReference type="NCBI Taxonomy" id="2710758"/>
    <lineage>
        <taxon>Bacteria</taxon>
        <taxon>Bacillati</taxon>
        <taxon>Chloroflexota</taxon>
        <taxon>Candidatus Thermofontia</taxon>
        <taxon>Phototrophicales</taxon>
        <taxon>Phototrophicaceae</taxon>
        <taxon>Phototrophicus</taxon>
    </lineage>
</organism>
<keyword evidence="5" id="KW-0735">Signal-anchor</keyword>
<feature type="domain" description="DUF5110" evidence="11">
    <location>
        <begin position="712"/>
        <end position="779"/>
    </location>
</feature>
<comment type="similarity">
    <text evidence="2">Belongs to the glycosyl hydrolase 31 family.</text>
</comment>
<dbReference type="PANTHER" id="PTHR43863:SF2">
    <property type="entry name" value="MALTASE-GLUCOAMYLASE"/>
    <property type="match status" value="1"/>
</dbReference>
<dbReference type="CDD" id="cd11575">
    <property type="entry name" value="GH99_GH71_like_3"/>
    <property type="match status" value="1"/>
</dbReference>
<proteinExistence type="inferred from homology"/>
<dbReference type="InterPro" id="IPR013780">
    <property type="entry name" value="Glyco_hydro_b"/>
</dbReference>
<keyword evidence="6" id="KW-1133">Transmembrane helix</keyword>
<dbReference type="Pfam" id="PF21365">
    <property type="entry name" value="Glyco_hydro_31_3rd"/>
    <property type="match status" value="1"/>
</dbReference>
<gene>
    <name evidence="13" type="ORF">G4Y79_02790</name>
</gene>